<comment type="caution">
    <text evidence="1">The sequence shown here is derived from an EMBL/GenBank/DDBJ whole genome shotgun (WGS) entry which is preliminary data.</text>
</comment>
<dbReference type="OrthoDB" id="3035290at2"/>
<dbReference type="Proteomes" id="UP000325255">
    <property type="component" value="Unassembled WGS sequence"/>
</dbReference>
<dbReference type="EMBL" id="VWPK01000027">
    <property type="protein sequence ID" value="KAA5610870.1"/>
    <property type="molecule type" value="Genomic_DNA"/>
</dbReference>
<gene>
    <name evidence="1" type="ORF">F1189_17500</name>
</gene>
<dbReference type="AlphaFoldDB" id="A0A5M6IRE1"/>
<organism evidence="1 2">
    <name type="scientific">Rhodovastum atsumiense</name>
    <dbReference type="NCBI Taxonomy" id="504468"/>
    <lineage>
        <taxon>Bacteria</taxon>
        <taxon>Pseudomonadati</taxon>
        <taxon>Pseudomonadota</taxon>
        <taxon>Alphaproteobacteria</taxon>
        <taxon>Acetobacterales</taxon>
        <taxon>Acetobacteraceae</taxon>
        <taxon>Rhodovastum</taxon>
    </lineage>
</organism>
<name>A0A5M6IRE1_9PROT</name>
<dbReference type="RefSeq" id="WP_150042153.1">
    <property type="nucleotide sequence ID" value="NZ_OW485601.1"/>
</dbReference>
<evidence type="ECO:0000313" key="2">
    <source>
        <dbReference type="Proteomes" id="UP000325255"/>
    </source>
</evidence>
<protein>
    <submittedName>
        <fullName evidence="1">Uncharacterized protein</fullName>
    </submittedName>
</protein>
<accession>A0A5M6IRE1</accession>
<sequence>MTLSPADGGKAARRLAADAFTQVATALSRGAEGVAMLPCALLRHVPIALLHHRIGRHDAAVVEAWLARLPEAGASAPERLWAHYLFSLEADDPASQAVAHWLSRHRDRLPARLQEFSRTYAVLDPGRAPVRMAAALLEGDRFIRDLEGLGFTLGRLQGSALMVSILGGIGALLRNGAPASHPVRAVHAVLAPHPRDAFHRAQVGEELRRHALAAFIEGFVAWQRRADPGDISPVQVADLLVTVNRDPRISPGRWQGVVPEATIDLLERWPRKFSPPRLAELGGRHEAGMAGRN</sequence>
<keyword evidence="2" id="KW-1185">Reference proteome</keyword>
<reference evidence="1 2" key="1">
    <citation type="submission" date="2019-09" db="EMBL/GenBank/DDBJ databases">
        <title>Genome sequence of Rhodovastum atsumiense, a diverse member of the Acetobacteraceae family of non-sulfur purple photosynthetic bacteria.</title>
        <authorList>
            <person name="Meyer T."/>
            <person name="Kyndt J."/>
        </authorList>
    </citation>
    <scope>NUCLEOTIDE SEQUENCE [LARGE SCALE GENOMIC DNA]</scope>
    <source>
        <strain evidence="1 2">DSM 21279</strain>
    </source>
</reference>
<proteinExistence type="predicted"/>
<evidence type="ECO:0000313" key="1">
    <source>
        <dbReference type="EMBL" id="KAA5610870.1"/>
    </source>
</evidence>